<dbReference type="EMBL" id="CP003050">
    <property type="protein sequence ID" value="AGB15282.1"/>
    <property type="molecule type" value="Genomic_DNA"/>
</dbReference>
<dbReference type="HOGENOM" id="CLU_1412334_0_0_2"/>
<sequence>MNTLRDFVDTAASTIDSLDCLSWVSTTPGAGDGVFLVDEGDSVRFYTLERGHRYFDVETSSADAAIRYLLASTPGVLTEHLPSSASAADARDLVSHRATLDSARVAWELGDESLIVPDPPGSTARDAIANALDIEPAAITPVEGPAEQVVCRCPADTESTTMAVRLRDAFVLPVAVLIDGDETRRVTAPDVR</sequence>
<reference evidence="1" key="1">
    <citation type="submission" date="2011-09" db="EMBL/GenBank/DDBJ databases">
        <title>Complete sequence of Halovivax ruber XH-70.</title>
        <authorList>
            <consortium name="US DOE Joint Genome Institute"/>
            <person name="Lucas S."/>
            <person name="Han J."/>
            <person name="Lapidus A."/>
            <person name="Cheng J.-F."/>
            <person name="Goodwin L."/>
            <person name="Pitluck S."/>
            <person name="Peters L."/>
            <person name="Mikhailova N."/>
            <person name="Davenport K."/>
            <person name="Detter J.C."/>
            <person name="Han C."/>
            <person name="Tapia R."/>
            <person name="Land M."/>
            <person name="Hauser L."/>
            <person name="Kyrpides N."/>
            <person name="Ivanova N."/>
            <person name="Pagani I."/>
            <person name="Sproer C."/>
            <person name="Anderson I."/>
            <person name="Woyke T."/>
        </authorList>
    </citation>
    <scope>NUCLEOTIDE SEQUENCE</scope>
    <source>
        <strain evidence="1">XH-70</strain>
    </source>
</reference>
<dbReference type="AlphaFoldDB" id="L0IBH6"/>
<dbReference type="RefSeq" id="WP_015299962.1">
    <property type="nucleotide sequence ID" value="NC_019964.1"/>
</dbReference>
<proteinExistence type="predicted"/>
<dbReference type="GeneID" id="14375962"/>
<name>L0IBH6_HALRX</name>
<keyword evidence="2" id="KW-1185">Reference proteome</keyword>
<evidence type="ECO:0000313" key="1">
    <source>
        <dbReference type="EMBL" id="AGB15282.1"/>
    </source>
</evidence>
<accession>L0IBH6</accession>
<dbReference type="KEGG" id="hru:Halru_0655"/>
<protein>
    <submittedName>
        <fullName evidence="1">Uncharacterized protein</fullName>
    </submittedName>
</protein>
<evidence type="ECO:0000313" key="2">
    <source>
        <dbReference type="Proteomes" id="UP000010846"/>
    </source>
</evidence>
<organism evidence="1 2">
    <name type="scientific">Halovivax ruber (strain DSM 18193 / JCM 13892 / XH-70)</name>
    <dbReference type="NCBI Taxonomy" id="797302"/>
    <lineage>
        <taxon>Archaea</taxon>
        <taxon>Methanobacteriati</taxon>
        <taxon>Methanobacteriota</taxon>
        <taxon>Stenosarchaea group</taxon>
        <taxon>Halobacteria</taxon>
        <taxon>Halobacteriales</taxon>
        <taxon>Natrialbaceae</taxon>
        <taxon>Halovivax</taxon>
    </lineage>
</organism>
<gene>
    <name evidence="1" type="ordered locus">Halru_0655</name>
</gene>
<dbReference type="OrthoDB" id="372916at2157"/>
<dbReference type="Proteomes" id="UP000010846">
    <property type="component" value="Chromosome"/>
</dbReference>